<dbReference type="AlphaFoldDB" id="A0A2T3BC68"/>
<evidence type="ECO:0000313" key="4">
    <source>
        <dbReference type="EMBL" id="PSS25859.1"/>
    </source>
</evidence>
<dbReference type="RefSeq" id="XP_024724458.1">
    <property type="nucleotide sequence ID" value="XM_024868613.1"/>
</dbReference>
<evidence type="ECO:0000256" key="1">
    <source>
        <dbReference type="ARBA" id="ARBA00022679"/>
    </source>
</evidence>
<dbReference type="EMBL" id="KZ679007">
    <property type="protein sequence ID" value="PSS25859.1"/>
    <property type="molecule type" value="Genomic_DNA"/>
</dbReference>
<gene>
    <name evidence="4" type="ORF">M430DRAFT_56527</name>
</gene>
<dbReference type="PANTHER" id="PTHR43877:SF2">
    <property type="entry name" value="AMINOALKYLPHOSPHONATE N-ACETYLTRANSFERASE-RELATED"/>
    <property type="match status" value="1"/>
</dbReference>
<organism evidence="4 5">
    <name type="scientific">Amorphotheca resinae ATCC 22711</name>
    <dbReference type="NCBI Taxonomy" id="857342"/>
    <lineage>
        <taxon>Eukaryota</taxon>
        <taxon>Fungi</taxon>
        <taxon>Dikarya</taxon>
        <taxon>Ascomycota</taxon>
        <taxon>Pezizomycotina</taxon>
        <taxon>Leotiomycetes</taxon>
        <taxon>Helotiales</taxon>
        <taxon>Amorphothecaceae</taxon>
        <taxon>Amorphotheca</taxon>
    </lineage>
</organism>
<dbReference type="InterPro" id="IPR000182">
    <property type="entry name" value="GNAT_dom"/>
</dbReference>
<dbReference type="SUPFAM" id="SSF55729">
    <property type="entry name" value="Acyl-CoA N-acyltransferases (Nat)"/>
    <property type="match status" value="1"/>
</dbReference>
<dbReference type="GO" id="GO:0016747">
    <property type="term" value="F:acyltransferase activity, transferring groups other than amino-acyl groups"/>
    <property type="evidence" value="ECO:0007669"/>
    <property type="project" value="InterPro"/>
</dbReference>
<dbReference type="PANTHER" id="PTHR43877">
    <property type="entry name" value="AMINOALKYLPHOSPHONATE N-ACETYLTRANSFERASE-RELATED-RELATED"/>
    <property type="match status" value="1"/>
</dbReference>
<dbReference type="CDD" id="cd04301">
    <property type="entry name" value="NAT_SF"/>
    <property type="match status" value="1"/>
</dbReference>
<name>A0A2T3BC68_AMORE</name>
<keyword evidence="1" id="KW-0808">Transferase</keyword>
<dbReference type="Pfam" id="PF00583">
    <property type="entry name" value="Acetyltransf_1"/>
    <property type="match status" value="1"/>
</dbReference>
<protein>
    <recommendedName>
        <fullName evidence="3">N-acetyltransferase domain-containing protein</fullName>
    </recommendedName>
</protein>
<evidence type="ECO:0000259" key="3">
    <source>
        <dbReference type="PROSITE" id="PS51186"/>
    </source>
</evidence>
<dbReference type="InParanoid" id="A0A2T3BC68"/>
<evidence type="ECO:0000313" key="5">
    <source>
        <dbReference type="Proteomes" id="UP000241818"/>
    </source>
</evidence>
<keyword evidence="2" id="KW-0012">Acyltransferase</keyword>
<dbReference type="Proteomes" id="UP000241818">
    <property type="component" value="Unassembled WGS sequence"/>
</dbReference>
<dbReference type="PROSITE" id="PS51186">
    <property type="entry name" value="GNAT"/>
    <property type="match status" value="1"/>
</dbReference>
<feature type="domain" description="N-acetyltransferase" evidence="3">
    <location>
        <begin position="36"/>
        <end position="182"/>
    </location>
</feature>
<dbReference type="InterPro" id="IPR016181">
    <property type="entry name" value="Acyl_CoA_acyltransferase"/>
</dbReference>
<reference evidence="4 5" key="1">
    <citation type="journal article" date="2018" name="New Phytol.">
        <title>Comparative genomics and transcriptomics depict ericoid mycorrhizal fungi as versatile saprotrophs and plant mutualists.</title>
        <authorList>
            <person name="Martino E."/>
            <person name="Morin E."/>
            <person name="Grelet G.A."/>
            <person name="Kuo A."/>
            <person name="Kohler A."/>
            <person name="Daghino S."/>
            <person name="Barry K.W."/>
            <person name="Cichocki N."/>
            <person name="Clum A."/>
            <person name="Dockter R.B."/>
            <person name="Hainaut M."/>
            <person name="Kuo R.C."/>
            <person name="LaButti K."/>
            <person name="Lindahl B.D."/>
            <person name="Lindquist E.A."/>
            <person name="Lipzen A."/>
            <person name="Khouja H.R."/>
            <person name="Magnuson J."/>
            <person name="Murat C."/>
            <person name="Ohm R.A."/>
            <person name="Singer S.W."/>
            <person name="Spatafora J.W."/>
            <person name="Wang M."/>
            <person name="Veneault-Fourrey C."/>
            <person name="Henrissat B."/>
            <person name="Grigoriev I.V."/>
            <person name="Martin F.M."/>
            <person name="Perotto S."/>
        </authorList>
    </citation>
    <scope>NUCLEOTIDE SEQUENCE [LARGE SCALE GENOMIC DNA]</scope>
    <source>
        <strain evidence="4 5">ATCC 22711</strain>
    </source>
</reference>
<proteinExistence type="predicted"/>
<dbReference type="InterPro" id="IPR050832">
    <property type="entry name" value="Bact_Acetyltransf"/>
</dbReference>
<accession>A0A2T3BC68</accession>
<keyword evidence="5" id="KW-1185">Reference proteome</keyword>
<evidence type="ECO:0000256" key="2">
    <source>
        <dbReference type="ARBA" id="ARBA00023315"/>
    </source>
</evidence>
<dbReference type="Gene3D" id="3.40.630.30">
    <property type="match status" value="1"/>
</dbReference>
<dbReference type="GeneID" id="36576694"/>
<sequence>MDDPILFNPKTHSHLIPSFADILTACITTPPYTTAGFLPPIDPARIRKWWEDRVREESEGHRKIIMQMARDPSTGEEELAGYVMLGMPVTETGPFRGSVEKLMVSPKYRQKGIAGRLMAKLEEVARAEGRTLLLLDTESGSPAELVYPKWGYIEVGKVPDYGISPLDGSLKPGTFFYKNLLSASKAA</sequence>
<dbReference type="OrthoDB" id="41532at2759"/>